<evidence type="ECO:0000313" key="1">
    <source>
        <dbReference type="EMBL" id="MBE9460885.1"/>
    </source>
</evidence>
<gene>
    <name evidence="1" type="ORF">IEE83_03225</name>
</gene>
<accession>A0ABR9W618</accession>
<evidence type="ECO:0000313" key="2">
    <source>
        <dbReference type="Proteomes" id="UP000634134"/>
    </source>
</evidence>
<organism evidence="1 2">
    <name type="scientific">Dyadobacter subterraneus</name>
    <dbReference type="NCBI Taxonomy" id="2773304"/>
    <lineage>
        <taxon>Bacteria</taxon>
        <taxon>Pseudomonadati</taxon>
        <taxon>Bacteroidota</taxon>
        <taxon>Cytophagia</taxon>
        <taxon>Cytophagales</taxon>
        <taxon>Spirosomataceae</taxon>
        <taxon>Dyadobacter</taxon>
    </lineage>
</organism>
<proteinExistence type="predicted"/>
<dbReference type="Proteomes" id="UP000634134">
    <property type="component" value="Unassembled WGS sequence"/>
</dbReference>
<name>A0ABR9W618_9BACT</name>
<reference evidence="2" key="1">
    <citation type="submission" date="2023-07" db="EMBL/GenBank/DDBJ databases">
        <title>Dyadobacter sp. nov 'subterranea' isolated from contaminted grondwater.</title>
        <authorList>
            <person name="Szabo I."/>
            <person name="Al-Omari J."/>
            <person name="Szerdahelyi S.G."/>
            <person name="Rado J."/>
        </authorList>
    </citation>
    <scope>NUCLEOTIDE SEQUENCE [LARGE SCALE GENOMIC DNA]</scope>
    <source>
        <strain evidence="2">UP-52</strain>
    </source>
</reference>
<keyword evidence="2" id="KW-1185">Reference proteome</keyword>
<comment type="caution">
    <text evidence="1">The sequence shown here is derived from an EMBL/GenBank/DDBJ whole genome shotgun (WGS) entry which is preliminary data.</text>
</comment>
<dbReference type="EMBL" id="JACYGY010000001">
    <property type="protein sequence ID" value="MBE9460885.1"/>
    <property type="molecule type" value="Genomic_DNA"/>
</dbReference>
<protein>
    <submittedName>
        <fullName evidence="1">Uncharacterized protein</fullName>
    </submittedName>
</protein>
<sequence length="122" mass="14215">MRNIILTIVILDTTSLYQIMKVPSLIRHFVEHKSLNHNIDFIDYLAMHYGGKDIDDDDDEKDMQLPFKKVENTHANFLFISGTESFSFVRYDQLTIRSKYGPDKPQLDYSTTLGSLFRPPRA</sequence>